<gene>
    <name evidence="1" type="ORF">ACFQZI_17175</name>
</gene>
<dbReference type="SUPFAM" id="SSF158446">
    <property type="entry name" value="IVS-encoded protein-like"/>
    <property type="match status" value="1"/>
</dbReference>
<accession>A0ABW2ZKD2</accession>
<dbReference type="PANTHER" id="PTHR38471:SF2">
    <property type="entry name" value="FOUR HELIX BUNDLE PROTEIN"/>
    <property type="match status" value="1"/>
</dbReference>
<comment type="caution">
    <text evidence="1">The sequence shown here is derived from an EMBL/GenBank/DDBJ whole genome shotgun (WGS) entry which is preliminary data.</text>
</comment>
<reference evidence="2" key="1">
    <citation type="journal article" date="2019" name="Int. J. Syst. Evol. Microbiol.">
        <title>The Global Catalogue of Microorganisms (GCM) 10K type strain sequencing project: providing services to taxonomists for standard genome sequencing and annotation.</title>
        <authorList>
            <consortium name="The Broad Institute Genomics Platform"/>
            <consortium name="The Broad Institute Genome Sequencing Center for Infectious Disease"/>
            <person name="Wu L."/>
            <person name="Ma J."/>
        </authorList>
    </citation>
    <scope>NUCLEOTIDE SEQUENCE [LARGE SCALE GENOMIC DNA]</scope>
    <source>
        <strain evidence="2">CCUG 60742</strain>
    </source>
</reference>
<dbReference type="InterPro" id="IPR012657">
    <property type="entry name" value="23S_rRNA-intervening_sequence"/>
</dbReference>
<organism evidence="1 2">
    <name type="scientific">Mucilaginibacter lutimaris</name>
    <dbReference type="NCBI Taxonomy" id="931629"/>
    <lineage>
        <taxon>Bacteria</taxon>
        <taxon>Pseudomonadati</taxon>
        <taxon>Bacteroidota</taxon>
        <taxon>Sphingobacteriia</taxon>
        <taxon>Sphingobacteriales</taxon>
        <taxon>Sphingobacteriaceae</taxon>
        <taxon>Mucilaginibacter</taxon>
    </lineage>
</organism>
<dbReference type="Pfam" id="PF05635">
    <property type="entry name" value="23S_rRNA_IVP"/>
    <property type="match status" value="1"/>
</dbReference>
<proteinExistence type="predicted"/>
<dbReference type="InterPro" id="IPR036583">
    <property type="entry name" value="23S_rRNA_IVS_sf"/>
</dbReference>
<dbReference type="EMBL" id="JBHTIA010000012">
    <property type="protein sequence ID" value="MFD0766596.1"/>
    <property type="molecule type" value="Genomic_DNA"/>
</dbReference>
<protein>
    <submittedName>
        <fullName evidence="1">Four helix bundle protein</fullName>
    </submittedName>
</protein>
<dbReference type="NCBIfam" id="TIGR02436">
    <property type="entry name" value="four helix bundle protein"/>
    <property type="match status" value="1"/>
</dbReference>
<evidence type="ECO:0000313" key="2">
    <source>
        <dbReference type="Proteomes" id="UP001597073"/>
    </source>
</evidence>
<evidence type="ECO:0000313" key="1">
    <source>
        <dbReference type="EMBL" id="MFD0766596.1"/>
    </source>
</evidence>
<dbReference type="PANTHER" id="PTHR38471">
    <property type="entry name" value="FOUR HELIX BUNDLE PROTEIN"/>
    <property type="match status" value="1"/>
</dbReference>
<dbReference type="RefSeq" id="WP_377144672.1">
    <property type="nucleotide sequence ID" value="NZ_JBHTIA010000012.1"/>
</dbReference>
<dbReference type="Proteomes" id="UP001597073">
    <property type="component" value="Unassembled WGS sequence"/>
</dbReference>
<dbReference type="Gene3D" id="1.20.1440.60">
    <property type="entry name" value="23S rRNA-intervening sequence"/>
    <property type="match status" value="1"/>
</dbReference>
<keyword evidence="2" id="KW-1185">Reference proteome</keyword>
<name>A0ABW2ZKD2_9SPHI</name>
<sequence length="117" mass="13423">MNEKPYNIKHRCYQFSKELVLFIAGAKYDRIFFSLFDQLVRSGTSIGANIVEAKAGSSGKDFKNYYKIALKSANESKYWICLIRDTVLVDDKEKLNELLYEADELSKIIASIIINLD</sequence>